<accession>A0A3B5PSH3</accession>
<dbReference type="Ensembl" id="ENSXMAT00000021166.1">
    <property type="protein sequence ID" value="ENSXMAP00000021880.1"/>
    <property type="gene ID" value="ENSXMAG00000022967.1"/>
</dbReference>
<name>A0A3B5PSH3_XIPMA</name>
<reference evidence="3" key="2">
    <citation type="journal article" date="2013" name="Nat. Genet.">
        <title>The genome of the platyfish, Xiphophorus maculatus, provides insights into evolutionary adaptation and several complex traits.</title>
        <authorList>
            <person name="Schartl M."/>
            <person name="Walter R.B."/>
            <person name="Shen Y."/>
            <person name="Garcia T."/>
            <person name="Catchen J."/>
            <person name="Amores A."/>
            <person name="Braasch I."/>
            <person name="Chalopin D."/>
            <person name="Volff J.N."/>
            <person name="Lesch K.P."/>
            <person name="Bisazza A."/>
            <person name="Minx P."/>
            <person name="Hillier L."/>
            <person name="Wilson R.K."/>
            <person name="Fuerstenberg S."/>
            <person name="Boore J."/>
            <person name="Searle S."/>
            <person name="Postlethwait J.H."/>
            <person name="Warren W.C."/>
        </authorList>
    </citation>
    <scope>NUCLEOTIDE SEQUENCE [LARGE SCALE GENOMIC DNA]</scope>
    <source>
        <strain evidence="3">JP 163 A</strain>
    </source>
</reference>
<sequence length="106" mass="12257">MRQIICGIEVLRLLPVLPVLSAELHSSCSFQWLILQNIIYVFSFDLHNRVNYTVGHFLYFIKRTSICTNGVTKYFRCFETALICSKCGRLGFPQSTFKALWMVPVC</sequence>
<reference evidence="2" key="3">
    <citation type="submission" date="2025-08" db="UniProtKB">
        <authorList>
            <consortium name="Ensembl"/>
        </authorList>
    </citation>
    <scope>IDENTIFICATION</scope>
    <source>
        <strain evidence="2">JP 163 A</strain>
    </source>
</reference>
<feature type="signal peptide" evidence="1">
    <location>
        <begin position="1"/>
        <end position="21"/>
    </location>
</feature>
<evidence type="ECO:0008006" key="4">
    <source>
        <dbReference type="Google" id="ProtNLM"/>
    </source>
</evidence>
<feature type="chain" id="PRO_5017232441" description="Secreted protein" evidence="1">
    <location>
        <begin position="22"/>
        <end position="106"/>
    </location>
</feature>
<evidence type="ECO:0000313" key="2">
    <source>
        <dbReference type="Ensembl" id="ENSXMAP00000021880.1"/>
    </source>
</evidence>
<dbReference type="Proteomes" id="UP000002852">
    <property type="component" value="Unassembled WGS sequence"/>
</dbReference>
<dbReference type="InParanoid" id="A0A3B5PSH3"/>
<keyword evidence="1" id="KW-0732">Signal</keyword>
<protein>
    <recommendedName>
        <fullName evidence="4">Secreted protein</fullName>
    </recommendedName>
</protein>
<keyword evidence="3" id="KW-1185">Reference proteome</keyword>
<organism evidence="2 3">
    <name type="scientific">Xiphophorus maculatus</name>
    <name type="common">Southern platyfish</name>
    <name type="synonym">Platypoecilus maculatus</name>
    <dbReference type="NCBI Taxonomy" id="8083"/>
    <lineage>
        <taxon>Eukaryota</taxon>
        <taxon>Metazoa</taxon>
        <taxon>Chordata</taxon>
        <taxon>Craniata</taxon>
        <taxon>Vertebrata</taxon>
        <taxon>Euteleostomi</taxon>
        <taxon>Actinopterygii</taxon>
        <taxon>Neopterygii</taxon>
        <taxon>Teleostei</taxon>
        <taxon>Neoteleostei</taxon>
        <taxon>Acanthomorphata</taxon>
        <taxon>Ovalentaria</taxon>
        <taxon>Atherinomorphae</taxon>
        <taxon>Cyprinodontiformes</taxon>
        <taxon>Poeciliidae</taxon>
        <taxon>Poeciliinae</taxon>
        <taxon>Xiphophorus</taxon>
    </lineage>
</organism>
<dbReference type="AlphaFoldDB" id="A0A3B5PSH3"/>
<evidence type="ECO:0000313" key="3">
    <source>
        <dbReference type="Proteomes" id="UP000002852"/>
    </source>
</evidence>
<reference evidence="2" key="4">
    <citation type="submission" date="2025-09" db="UniProtKB">
        <authorList>
            <consortium name="Ensembl"/>
        </authorList>
    </citation>
    <scope>IDENTIFICATION</scope>
    <source>
        <strain evidence="2">JP 163 A</strain>
    </source>
</reference>
<evidence type="ECO:0000256" key="1">
    <source>
        <dbReference type="SAM" id="SignalP"/>
    </source>
</evidence>
<proteinExistence type="predicted"/>
<reference evidence="3" key="1">
    <citation type="submission" date="2012-01" db="EMBL/GenBank/DDBJ databases">
        <authorList>
            <person name="Walter R."/>
            <person name="Schartl M."/>
            <person name="Warren W."/>
        </authorList>
    </citation>
    <scope>NUCLEOTIDE SEQUENCE [LARGE SCALE GENOMIC DNA]</scope>
    <source>
        <strain evidence="3">JP 163 A</strain>
    </source>
</reference>